<sequence>MLLESKPLLGDDVYADVIRTVIKAYWRDYEDHKDEFMPAYLTNDILRLWRTFCVNYEARTERKPDPNKAKGKVKNYKLKHSRMLTCFSALLYLLTIYKRNGTVSEEDGFAMTQLTPIERVEWLLQQPEASDAHSEATKLLEQYDQFLTLTKIGEVELERIRLSPGHIRRPRSSSGIPRG</sequence>
<evidence type="ECO:0000313" key="1">
    <source>
        <dbReference type="EMBL" id="CAD7034415.1"/>
    </source>
</evidence>
<keyword evidence="2" id="KW-1185">Reference proteome</keyword>
<evidence type="ECO:0000313" key="2">
    <source>
        <dbReference type="Proteomes" id="UP000606921"/>
    </source>
</evidence>
<gene>
    <name evidence="1" type="ORF">REJC140_03314</name>
</gene>
<protein>
    <submittedName>
        <fullName evidence="1">Uncharacterized protein</fullName>
    </submittedName>
</protein>
<dbReference type="Proteomes" id="UP000606921">
    <property type="component" value="Unassembled WGS sequence"/>
</dbReference>
<comment type="caution">
    <text evidence="1">The sequence shown here is derived from an EMBL/GenBank/DDBJ whole genome shotgun (WGS) entry which is preliminary data.</text>
</comment>
<name>A0ABN7JLF6_9HYPH</name>
<dbReference type="EMBL" id="CABFWF030000010">
    <property type="protein sequence ID" value="CAD7034415.1"/>
    <property type="molecule type" value="Genomic_DNA"/>
</dbReference>
<proteinExistence type="predicted"/>
<reference evidence="1 2" key="1">
    <citation type="submission" date="2020-11" db="EMBL/GenBank/DDBJ databases">
        <authorList>
            <person name="Lassalle F."/>
        </authorList>
    </citation>
    <scope>NUCLEOTIDE SEQUENCE [LARGE SCALE GENOMIC DNA]</scope>
    <source>
        <strain evidence="1 2">JC140</strain>
    </source>
</reference>
<organism evidence="1 2">
    <name type="scientific">Pseudorhizobium endolithicum</name>
    <dbReference type="NCBI Taxonomy" id="1191678"/>
    <lineage>
        <taxon>Bacteria</taxon>
        <taxon>Pseudomonadati</taxon>
        <taxon>Pseudomonadota</taxon>
        <taxon>Alphaproteobacteria</taxon>
        <taxon>Hyphomicrobiales</taxon>
        <taxon>Rhizobiaceae</taxon>
        <taxon>Rhizobium/Agrobacterium group</taxon>
        <taxon>Pseudorhizobium</taxon>
    </lineage>
</organism>
<accession>A0ABN7JLF6</accession>